<feature type="active site" description="Charge relay system" evidence="8">
    <location>
        <position position="357"/>
    </location>
</feature>
<evidence type="ECO:0000256" key="4">
    <source>
        <dbReference type="ARBA" id="ARBA00022963"/>
    </source>
</evidence>
<evidence type="ECO:0000259" key="9">
    <source>
        <dbReference type="Pfam" id="PF04083"/>
    </source>
</evidence>
<proteinExistence type="inferred from homology"/>
<dbReference type="PANTHER" id="PTHR11005">
    <property type="entry name" value="LYSOSOMAL ACID LIPASE-RELATED"/>
    <property type="match status" value="1"/>
</dbReference>
<feature type="domain" description="Partial AB-hydrolase lipase" evidence="9">
    <location>
        <begin position="56"/>
        <end position="114"/>
    </location>
</feature>
<gene>
    <name evidence="10" type="ORF">RR46_11541</name>
</gene>
<accession>A0A194PS88</accession>
<keyword evidence="5" id="KW-0443">Lipid metabolism</keyword>
<dbReference type="Gene3D" id="3.40.50.1820">
    <property type="entry name" value="alpha/beta hydrolase"/>
    <property type="match status" value="1"/>
</dbReference>
<keyword evidence="3 7" id="KW-0378">Hydrolase</keyword>
<evidence type="ECO:0000256" key="3">
    <source>
        <dbReference type="ARBA" id="ARBA00022801"/>
    </source>
</evidence>
<comment type="similarity">
    <text evidence="1 7">Belongs to the AB hydrolase superfamily. Lipase family.</text>
</comment>
<dbReference type="InterPro" id="IPR006693">
    <property type="entry name" value="AB_hydrolase_lipase"/>
</dbReference>
<keyword evidence="2" id="KW-0732">Signal</keyword>
<dbReference type="EMBL" id="KQ459595">
    <property type="protein sequence ID" value="KPI95828.1"/>
    <property type="molecule type" value="Genomic_DNA"/>
</dbReference>
<feature type="active site" description="Nucleophile" evidence="8">
    <location>
        <position position="190"/>
    </location>
</feature>
<dbReference type="InterPro" id="IPR029058">
    <property type="entry name" value="AB_hydrolase_fold"/>
</dbReference>
<evidence type="ECO:0000256" key="5">
    <source>
        <dbReference type="ARBA" id="ARBA00023098"/>
    </source>
</evidence>
<evidence type="ECO:0000313" key="11">
    <source>
        <dbReference type="Proteomes" id="UP000053268"/>
    </source>
</evidence>
<evidence type="ECO:0000256" key="2">
    <source>
        <dbReference type="ARBA" id="ARBA00022729"/>
    </source>
</evidence>
<keyword evidence="6" id="KW-0325">Glycoprotein</keyword>
<feature type="active site" description="Charge relay system" evidence="8">
    <location>
        <position position="385"/>
    </location>
</feature>
<keyword evidence="4 7" id="KW-0442">Lipid degradation</keyword>
<evidence type="ECO:0000256" key="8">
    <source>
        <dbReference type="PIRSR" id="PIRSR000862-1"/>
    </source>
</evidence>
<evidence type="ECO:0000313" key="10">
    <source>
        <dbReference type="EMBL" id="KPI95828.1"/>
    </source>
</evidence>
<evidence type="ECO:0000256" key="6">
    <source>
        <dbReference type="ARBA" id="ARBA00023180"/>
    </source>
</evidence>
<evidence type="ECO:0000256" key="1">
    <source>
        <dbReference type="ARBA" id="ARBA00010701"/>
    </source>
</evidence>
<organism evidence="10 11">
    <name type="scientific">Papilio xuthus</name>
    <name type="common">Asian swallowtail butterfly</name>
    <dbReference type="NCBI Taxonomy" id="66420"/>
    <lineage>
        <taxon>Eukaryota</taxon>
        <taxon>Metazoa</taxon>
        <taxon>Ecdysozoa</taxon>
        <taxon>Arthropoda</taxon>
        <taxon>Hexapoda</taxon>
        <taxon>Insecta</taxon>
        <taxon>Pterygota</taxon>
        <taxon>Neoptera</taxon>
        <taxon>Endopterygota</taxon>
        <taxon>Lepidoptera</taxon>
        <taxon>Glossata</taxon>
        <taxon>Ditrysia</taxon>
        <taxon>Papilionoidea</taxon>
        <taxon>Papilionidae</taxon>
        <taxon>Papilioninae</taxon>
        <taxon>Papilio</taxon>
    </lineage>
</organism>
<dbReference type="SUPFAM" id="SSF53474">
    <property type="entry name" value="alpha/beta-Hydrolases"/>
    <property type="match status" value="1"/>
</dbReference>
<dbReference type="FunFam" id="3.40.50.1820:FF:000057">
    <property type="entry name" value="Lipase"/>
    <property type="match status" value="1"/>
</dbReference>
<dbReference type="STRING" id="66420.A0A194PS88"/>
<dbReference type="PIRSF" id="PIRSF000862">
    <property type="entry name" value="Steryl_ester_lip"/>
    <property type="match status" value="1"/>
</dbReference>
<keyword evidence="11" id="KW-1185">Reference proteome</keyword>
<sequence>MDIFNMFGFAYEVVGGISNTVRLLNSLKNVFEVLADSDTNGQSISQMQHEDIFLNITELAEKYHYPMEVHKVITEDGYILSLHRIPKGRNSTRNDLVVLLMHGILDSSDSWILQGPNKSLGYILAETGFDVWMGNARGNKHSLSHIKLESSQSEFWDFTWDEIGKYDLPSMIDYILETTKMKTLYYIGHSQGTTSFYVMLSLKPNYNNKVKMMFSLAPIAWMGHVKSPIVKMFSPANKILRYINSNAYSHTTKYFNTVTNIICNFLPIRCDSLLNLIIGYDFKHINGSMLSIILGHMPAGSSTLQFVHYGQLVESGRFCSYDRGEKDNLRIYGSKLPIDYDLSGISIPIVVYYSGNDWLSDPRDVDILKSHLKVHIDNYIDDFNHLDYLYADIAKELIYLSIIKQIYYYETQISVSLESVKCP</sequence>
<dbReference type="AlphaFoldDB" id="A0A194PS88"/>
<dbReference type="InterPro" id="IPR025483">
    <property type="entry name" value="Lipase_euk"/>
</dbReference>
<protein>
    <recommendedName>
        <fullName evidence="7">Lipase</fullName>
    </recommendedName>
</protein>
<dbReference type="Pfam" id="PF04083">
    <property type="entry name" value="Abhydro_lipase"/>
    <property type="match status" value="1"/>
</dbReference>
<evidence type="ECO:0000256" key="7">
    <source>
        <dbReference type="PIRNR" id="PIRNR000862"/>
    </source>
</evidence>
<reference evidence="10 11" key="1">
    <citation type="journal article" date="2015" name="Nat. Commun.">
        <title>Outbred genome sequencing and CRISPR/Cas9 gene editing in butterflies.</title>
        <authorList>
            <person name="Li X."/>
            <person name="Fan D."/>
            <person name="Zhang W."/>
            <person name="Liu G."/>
            <person name="Zhang L."/>
            <person name="Zhao L."/>
            <person name="Fang X."/>
            <person name="Chen L."/>
            <person name="Dong Y."/>
            <person name="Chen Y."/>
            <person name="Ding Y."/>
            <person name="Zhao R."/>
            <person name="Feng M."/>
            <person name="Zhu Y."/>
            <person name="Feng Y."/>
            <person name="Jiang X."/>
            <person name="Zhu D."/>
            <person name="Xiang H."/>
            <person name="Feng X."/>
            <person name="Li S."/>
            <person name="Wang J."/>
            <person name="Zhang G."/>
            <person name="Kronforst M.R."/>
            <person name="Wang W."/>
        </authorList>
    </citation>
    <scope>NUCLEOTIDE SEQUENCE [LARGE SCALE GENOMIC DNA]</scope>
    <source>
        <strain evidence="10">Ya'a_city_454_Px</strain>
        <tissue evidence="10">Whole body</tissue>
    </source>
</reference>
<dbReference type="GO" id="GO:0016788">
    <property type="term" value="F:hydrolase activity, acting on ester bonds"/>
    <property type="evidence" value="ECO:0007669"/>
    <property type="project" value="InterPro"/>
</dbReference>
<dbReference type="GO" id="GO:0016042">
    <property type="term" value="P:lipid catabolic process"/>
    <property type="evidence" value="ECO:0007669"/>
    <property type="project" value="UniProtKB-KW"/>
</dbReference>
<name>A0A194PS88_PAPXU</name>
<dbReference type="Proteomes" id="UP000053268">
    <property type="component" value="Unassembled WGS sequence"/>
</dbReference>